<name>A0A835E7V4_9POAL</name>
<proteinExistence type="predicted"/>
<evidence type="ECO:0000313" key="1">
    <source>
        <dbReference type="EMBL" id="KAF8674308.1"/>
    </source>
</evidence>
<accession>A0A835E7V4</accession>
<comment type="caution">
    <text evidence="1">The sequence shown here is derived from an EMBL/GenBank/DDBJ whole genome shotgun (WGS) entry which is preliminary data.</text>
</comment>
<keyword evidence="2" id="KW-1185">Reference proteome</keyword>
<organism evidence="1 2">
    <name type="scientific">Digitaria exilis</name>
    <dbReference type="NCBI Taxonomy" id="1010633"/>
    <lineage>
        <taxon>Eukaryota</taxon>
        <taxon>Viridiplantae</taxon>
        <taxon>Streptophyta</taxon>
        <taxon>Embryophyta</taxon>
        <taxon>Tracheophyta</taxon>
        <taxon>Spermatophyta</taxon>
        <taxon>Magnoliopsida</taxon>
        <taxon>Liliopsida</taxon>
        <taxon>Poales</taxon>
        <taxon>Poaceae</taxon>
        <taxon>PACMAD clade</taxon>
        <taxon>Panicoideae</taxon>
        <taxon>Panicodae</taxon>
        <taxon>Paniceae</taxon>
        <taxon>Anthephorinae</taxon>
        <taxon>Digitaria</taxon>
    </lineage>
</organism>
<reference evidence="1" key="1">
    <citation type="submission" date="2020-07" db="EMBL/GenBank/DDBJ databases">
        <title>Genome sequence and genetic diversity analysis of an under-domesticated orphan crop, white fonio (Digitaria exilis).</title>
        <authorList>
            <person name="Bennetzen J.L."/>
            <person name="Chen S."/>
            <person name="Ma X."/>
            <person name="Wang X."/>
            <person name="Yssel A.E.J."/>
            <person name="Chaluvadi S.R."/>
            <person name="Johnson M."/>
            <person name="Gangashetty P."/>
            <person name="Hamidou F."/>
            <person name="Sanogo M.D."/>
            <person name="Zwaenepoel A."/>
            <person name="Wallace J."/>
            <person name="Van De Peer Y."/>
            <person name="Van Deynze A."/>
        </authorList>
    </citation>
    <scope>NUCLEOTIDE SEQUENCE</scope>
    <source>
        <tissue evidence="1">Leaves</tissue>
    </source>
</reference>
<gene>
    <name evidence="1" type="ORF">HU200_048135</name>
</gene>
<dbReference type="AlphaFoldDB" id="A0A835E7V4"/>
<dbReference type="EMBL" id="JACEFO010002197">
    <property type="protein sequence ID" value="KAF8674308.1"/>
    <property type="molecule type" value="Genomic_DNA"/>
</dbReference>
<protein>
    <submittedName>
        <fullName evidence="1">Uncharacterized protein</fullName>
    </submittedName>
</protein>
<dbReference type="Proteomes" id="UP000636709">
    <property type="component" value="Unassembled WGS sequence"/>
</dbReference>
<evidence type="ECO:0000313" key="2">
    <source>
        <dbReference type="Proteomes" id="UP000636709"/>
    </source>
</evidence>
<sequence>MLDAAMPLGCCASSPAFSSRGRRSPARRSWSPTALCPSTWRQGHRTGAELFYYFLWHSSGPDCSAFSALAFHNPRFVERRYDGTYIAAAVP</sequence>